<organism evidence="2 3">
    <name type="scientific">Pseudodesulfovibrio indicus</name>
    <dbReference type="NCBI Taxonomy" id="1716143"/>
    <lineage>
        <taxon>Bacteria</taxon>
        <taxon>Pseudomonadati</taxon>
        <taxon>Thermodesulfobacteriota</taxon>
        <taxon>Desulfovibrionia</taxon>
        <taxon>Desulfovibrionales</taxon>
        <taxon>Desulfovibrionaceae</taxon>
    </lineage>
</organism>
<feature type="transmembrane region" description="Helical" evidence="1">
    <location>
        <begin position="46"/>
        <end position="65"/>
    </location>
</feature>
<name>A0AA94TKK2_9BACT</name>
<evidence type="ECO:0000256" key="1">
    <source>
        <dbReference type="SAM" id="Phobius"/>
    </source>
</evidence>
<evidence type="ECO:0000313" key="2">
    <source>
        <dbReference type="EMBL" id="TDT92035.1"/>
    </source>
</evidence>
<comment type="caution">
    <text evidence="2">The sequence shown here is derived from an EMBL/GenBank/DDBJ whole genome shotgun (WGS) entry which is preliminary data.</text>
</comment>
<proteinExistence type="predicted"/>
<dbReference type="AlphaFoldDB" id="A0AA94TKK2"/>
<reference evidence="2 3" key="1">
    <citation type="submission" date="2019-03" db="EMBL/GenBank/DDBJ databases">
        <title>Genomic Encyclopedia of Type Strains, Phase IV (KMG-IV): sequencing the most valuable type-strain genomes for metagenomic binning, comparative biology and taxonomic classification.</title>
        <authorList>
            <person name="Goeker M."/>
        </authorList>
    </citation>
    <scope>NUCLEOTIDE SEQUENCE [LARGE SCALE GENOMIC DNA]</scope>
    <source>
        <strain evidence="2 3">DSM 101483</strain>
    </source>
</reference>
<accession>A0AA94TKK2</accession>
<protein>
    <submittedName>
        <fullName evidence="2">Uncharacterized protein</fullName>
    </submittedName>
</protein>
<keyword evidence="1" id="KW-1133">Transmembrane helix</keyword>
<gene>
    <name evidence="2" type="ORF">EDC59_101439</name>
</gene>
<evidence type="ECO:0000313" key="3">
    <source>
        <dbReference type="Proteomes" id="UP000295506"/>
    </source>
</evidence>
<keyword evidence="1" id="KW-0812">Transmembrane</keyword>
<dbReference type="EMBL" id="SOBK01000001">
    <property type="protein sequence ID" value="TDT92035.1"/>
    <property type="molecule type" value="Genomic_DNA"/>
</dbReference>
<sequence length="230" mass="26846">MKKILLFFLPIPILGMILGSNDPVVSLFSGTCLEKALYSLSSSNSILFNLSCGYTISVFFWYLLVEIPESNQRGIIRDNMSQRYISFKKSTIFNMLYASGDVGVDYELVDELLDHKKFREYFSGQNKQRWDDVLNGLDENERHIKDVHNDLELLYNDVSYVLNNIRFANKKSHSLFVDLQENIFRLLNYNDCHYDHVRALSNFLFTMFALWSLVDGDMDEDVVQKMIDQI</sequence>
<keyword evidence="1" id="KW-0472">Membrane</keyword>
<dbReference type="Proteomes" id="UP000295506">
    <property type="component" value="Unassembled WGS sequence"/>
</dbReference>
<dbReference type="RefSeq" id="WP_133987070.1">
    <property type="nucleotide sequence ID" value="NZ_CP014206.1"/>
</dbReference>